<dbReference type="InterPro" id="IPR019794">
    <property type="entry name" value="Peroxidases_AS"/>
</dbReference>
<sequence length="253" mass="27423">MLAPLTLFCLPYAGGSAAIYREWPRSLPASIRPVMLHPAGRGVRHGDTLLHRWPEFIDDMVAQALTHLMVPGQPPQPFAIFGHSMGALVGLELAHALRARLGVSPRWFGASASLAPVLRVRETHWLTCDDATFIAEVRRLGGMPDSLLSNPEFMALVMPALRADFHLCGTYDPPARAPLACPLLAINGNDDARCVVPANDPAWASETTGPFTSARLPAGHFFINTHRDALLTHVIAQLREVAGLTETPVRALV</sequence>
<dbReference type="RefSeq" id="WP_150685440.1">
    <property type="nucleotide sequence ID" value="NZ_CABPSI010000004.1"/>
</dbReference>
<dbReference type="AlphaFoldDB" id="A0A5E4XJ58"/>
<proteinExistence type="inferred from homology"/>
<dbReference type="GO" id="GO:0008610">
    <property type="term" value="P:lipid biosynthetic process"/>
    <property type="evidence" value="ECO:0007669"/>
    <property type="project" value="TreeGrafter"/>
</dbReference>
<evidence type="ECO:0000313" key="3">
    <source>
        <dbReference type="EMBL" id="VVE36200.1"/>
    </source>
</evidence>
<gene>
    <name evidence="3" type="primary">lgrE</name>
    <name evidence="3" type="ORF">PIN31115_03894</name>
</gene>
<dbReference type="InterPro" id="IPR001031">
    <property type="entry name" value="Thioesterase"/>
</dbReference>
<evidence type="ECO:0000259" key="2">
    <source>
        <dbReference type="Pfam" id="PF00975"/>
    </source>
</evidence>
<dbReference type="EMBL" id="CABPSI010000004">
    <property type="protein sequence ID" value="VVE36200.1"/>
    <property type="molecule type" value="Genomic_DNA"/>
</dbReference>
<dbReference type="InterPro" id="IPR012223">
    <property type="entry name" value="TEII"/>
</dbReference>
<dbReference type="PANTHER" id="PTHR11487:SF0">
    <property type="entry name" value="S-ACYL FATTY ACID SYNTHASE THIOESTERASE, MEDIUM CHAIN"/>
    <property type="match status" value="1"/>
</dbReference>
<dbReference type="Gene3D" id="3.40.50.1820">
    <property type="entry name" value="alpha/beta hydrolase"/>
    <property type="match status" value="1"/>
</dbReference>
<dbReference type="GO" id="GO:0004601">
    <property type="term" value="F:peroxidase activity"/>
    <property type="evidence" value="ECO:0007669"/>
    <property type="project" value="InterPro"/>
</dbReference>
<organism evidence="3 4">
    <name type="scientific">Pandoraea iniqua</name>
    <dbReference type="NCBI Taxonomy" id="2508288"/>
    <lineage>
        <taxon>Bacteria</taxon>
        <taxon>Pseudomonadati</taxon>
        <taxon>Pseudomonadota</taxon>
        <taxon>Betaproteobacteria</taxon>
        <taxon>Burkholderiales</taxon>
        <taxon>Burkholderiaceae</taxon>
        <taxon>Pandoraea</taxon>
    </lineage>
</organism>
<dbReference type="Pfam" id="PF00975">
    <property type="entry name" value="Thioesterase"/>
    <property type="match status" value="1"/>
</dbReference>
<accession>A0A5E4XJ58</accession>
<keyword evidence="3" id="KW-0560">Oxidoreductase</keyword>
<keyword evidence="4" id="KW-1185">Reference proteome</keyword>
<dbReference type="PROSITE" id="PS00436">
    <property type="entry name" value="PEROXIDASE_2"/>
    <property type="match status" value="1"/>
</dbReference>
<protein>
    <submittedName>
        <fullName evidence="3">Linear gramicidin dehydrogenase LgrE</fullName>
        <ecNumber evidence="3">1.1.-.-</ecNumber>
    </submittedName>
</protein>
<name>A0A5E4XJ58_9BURK</name>
<feature type="domain" description="Thioesterase" evidence="2">
    <location>
        <begin position="6"/>
        <end position="237"/>
    </location>
</feature>
<dbReference type="Proteomes" id="UP000333828">
    <property type="component" value="Unassembled WGS sequence"/>
</dbReference>
<comment type="similarity">
    <text evidence="1">Belongs to the thioesterase family.</text>
</comment>
<dbReference type="PANTHER" id="PTHR11487">
    <property type="entry name" value="THIOESTERASE"/>
    <property type="match status" value="1"/>
</dbReference>
<evidence type="ECO:0000313" key="4">
    <source>
        <dbReference type="Proteomes" id="UP000333828"/>
    </source>
</evidence>
<dbReference type="EC" id="1.1.-.-" evidence="3"/>
<dbReference type="SUPFAM" id="SSF53474">
    <property type="entry name" value="alpha/beta-Hydrolases"/>
    <property type="match status" value="1"/>
</dbReference>
<reference evidence="3 4" key="1">
    <citation type="submission" date="2019-08" db="EMBL/GenBank/DDBJ databases">
        <authorList>
            <person name="Peeters C."/>
        </authorList>
    </citation>
    <scope>NUCLEOTIDE SEQUENCE [LARGE SCALE GENOMIC DNA]</scope>
    <source>
        <strain evidence="3 4">LMG 31115</strain>
    </source>
</reference>
<evidence type="ECO:0000256" key="1">
    <source>
        <dbReference type="ARBA" id="ARBA00007169"/>
    </source>
</evidence>
<dbReference type="InterPro" id="IPR029058">
    <property type="entry name" value="AB_hydrolase_fold"/>
</dbReference>